<evidence type="ECO:0000256" key="6">
    <source>
        <dbReference type="ARBA" id="ARBA00022989"/>
    </source>
</evidence>
<evidence type="ECO:0000256" key="5">
    <source>
        <dbReference type="ARBA" id="ARBA00022692"/>
    </source>
</evidence>
<evidence type="ECO:0000256" key="3">
    <source>
        <dbReference type="ARBA" id="ARBA00022475"/>
    </source>
</evidence>
<accession>A0A1I3SLF5</accession>
<dbReference type="GO" id="GO:0015628">
    <property type="term" value="P:protein secretion by the type II secretion system"/>
    <property type="evidence" value="ECO:0007669"/>
    <property type="project" value="TreeGrafter"/>
</dbReference>
<evidence type="ECO:0000256" key="7">
    <source>
        <dbReference type="ARBA" id="ARBA00023136"/>
    </source>
</evidence>
<evidence type="ECO:0000256" key="2">
    <source>
        <dbReference type="ARBA" id="ARBA00005745"/>
    </source>
</evidence>
<sequence length="401" mass="43755">MPVFIYKAKTRGGRSVKGDLDAPSLEFAENILRRKGYGNVRVKPKPKDILEGTFLEGGVSDRDMVVFSRQFATMINAGVPILQALQIMCEQTENPKLRRKLYAVRNDIEGGSSLYEALKKHPDIFDALYSNMVNAGETGGILDQVLLRLAEYIEKAAKLKAKIKGAMIYPGVVVTVALAVIAVILIFVIPTFEQMFRESGGALPLPTQIVINMSNFVINNFMLLVAGIIALFVAFKFFYKWEKGQIIVDRWILFVPVFGPLLRKAAVAKFSRTLATMVSSGVPILNALDIVSRTSGNKTVEKGVLEAKKSIAEGQSLAEPLDDTGVFPPMVIHMIAIGETTGALDSMLSKIADFYDDEVDVAVDALTSLIEPIMIVFLGVVVGGLVISMYLPIFSIADTVA</sequence>
<organism evidence="10 11">
    <name type="scientific">Desulfomicrobium apsheronum</name>
    <dbReference type="NCBI Taxonomy" id="52560"/>
    <lineage>
        <taxon>Bacteria</taxon>
        <taxon>Pseudomonadati</taxon>
        <taxon>Thermodesulfobacteriota</taxon>
        <taxon>Desulfovibrionia</taxon>
        <taxon>Desulfovibrionales</taxon>
        <taxon>Desulfomicrobiaceae</taxon>
        <taxon>Desulfomicrobium</taxon>
    </lineage>
</organism>
<feature type="domain" description="Type II secretion system protein GspF" evidence="9">
    <location>
        <begin position="270"/>
        <end position="392"/>
    </location>
</feature>
<evidence type="ECO:0000313" key="10">
    <source>
        <dbReference type="EMBL" id="SFJ58227.1"/>
    </source>
</evidence>
<evidence type="ECO:0000256" key="1">
    <source>
        <dbReference type="ARBA" id="ARBA00004429"/>
    </source>
</evidence>
<name>A0A1I3SLF5_9BACT</name>
<dbReference type="PRINTS" id="PR00812">
    <property type="entry name" value="BCTERIALGSPF"/>
</dbReference>
<dbReference type="InterPro" id="IPR018076">
    <property type="entry name" value="T2SS_GspF_dom"/>
</dbReference>
<feature type="transmembrane region" description="Helical" evidence="8">
    <location>
        <begin position="209"/>
        <end position="235"/>
    </location>
</feature>
<dbReference type="GO" id="GO:0005886">
    <property type="term" value="C:plasma membrane"/>
    <property type="evidence" value="ECO:0007669"/>
    <property type="project" value="UniProtKB-SubCell"/>
</dbReference>
<feature type="domain" description="Type II secretion system protein GspF" evidence="9">
    <location>
        <begin position="67"/>
        <end position="190"/>
    </location>
</feature>
<dbReference type="FunFam" id="1.20.81.30:FF:000001">
    <property type="entry name" value="Type II secretion system protein F"/>
    <property type="match status" value="2"/>
</dbReference>
<gene>
    <name evidence="10" type="ORF">SAMN04488082_104167</name>
</gene>
<dbReference type="Proteomes" id="UP000198635">
    <property type="component" value="Unassembled WGS sequence"/>
</dbReference>
<dbReference type="PANTHER" id="PTHR30012:SF7">
    <property type="entry name" value="PROTEIN TRANSPORT PROTEIN HOFC HOMOLOG"/>
    <property type="match status" value="1"/>
</dbReference>
<dbReference type="STRING" id="52560.SAMN04488082_104167"/>
<dbReference type="InterPro" id="IPR042094">
    <property type="entry name" value="T2SS_GspF_sf"/>
</dbReference>
<keyword evidence="5 8" id="KW-0812">Transmembrane</keyword>
<evidence type="ECO:0000259" key="9">
    <source>
        <dbReference type="Pfam" id="PF00482"/>
    </source>
</evidence>
<dbReference type="RefSeq" id="WP_092373274.1">
    <property type="nucleotide sequence ID" value="NZ_FORX01000004.1"/>
</dbReference>
<dbReference type="OrthoDB" id="9805682at2"/>
<dbReference type="AlphaFoldDB" id="A0A1I3SLF5"/>
<keyword evidence="11" id="KW-1185">Reference proteome</keyword>
<dbReference type="InterPro" id="IPR003004">
    <property type="entry name" value="GspF/PilC"/>
</dbReference>
<keyword evidence="4" id="KW-0997">Cell inner membrane</keyword>
<proteinExistence type="inferred from homology"/>
<feature type="transmembrane region" description="Helical" evidence="8">
    <location>
        <begin position="375"/>
        <end position="397"/>
    </location>
</feature>
<dbReference type="PANTHER" id="PTHR30012">
    <property type="entry name" value="GENERAL SECRETION PATHWAY PROTEIN"/>
    <property type="match status" value="1"/>
</dbReference>
<comment type="similarity">
    <text evidence="2">Belongs to the GSP F family.</text>
</comment>
<evidence type="ECO:0000313" key="11">
    <source>
        <dbReference type="Proteomes" id="UP000198635"/>
    </source>
</evidence>
<dbReference type="EMBL" id="FORX01000004">
    <property type="protein sequence ID" value="SFJ58227.1"/>
    <property type="molecule type" value="Genomic_DNA"/>
</dbReference>
<evidence type="ECO:0000256" key="8">
    <source>
        <dbReference type="SAM" id="Phobius"/>
    </source>
</evidence>
<keyword evidence="7 8" id="KW-0472">Membrane</keyword>
<feature type="transmembrane region" description="Helical" evidence="8">
    <location>
        <begin position="168"/>
        <end position="189"/>
    </location>
</feature>
<reference evidence="11" key="1">
    <citation type="submission" date="2016-10" db="EMBL/GenBank/DDBJ databases">
        <authorList>
            <person name="Varghese N."/>
            <person name="Submissions S."/>
        </authorList>
    </citation>
    <scope>NUCLEOTIDE SEQUENCE [LARGE SCALE GENOMIC DNA]</scope>
    <source>
        <strain evidence="11">DSM 5918</strain>
    </source>
</reference>
<protein>
    <submittedName>
        <fullName evidence="10">Type IV pilus assembly protein PilC</fullName>
    </submittedName>
</protein>
<dbReference type="Pfam" id="PF00482">
    <property type="entry name" value="T2SSF"/>
    <property type="match status" value="2"/>
</dbReference>
<comment type="subcellular location">
    <subcellularLocation>
        <location evidence="1">Cell inner membrane</location>
        <topology evidence="1">Multi-pass membrane protein</topology>
    </subcellularLocation>
</comment>
<keyword evidence="3" id="KW-1003">Cell membrane</keyword>
<evidence type="ECO:0000256" key="4">
    <source>
        <dbReference type="ARBA" id="ARBA00022519"/>
    </source>
</evidence>
<keyword evidence="6 8" id="KW-1133">Transmembrane helix</keyword>
<dbReference type="Gene3D" id="1.20.81.30">
    <property type="entry name" value="Type II secretion system (T2SS), domain F"/>
    <property type="match status" value="2"/>
</dbReference>